<feature type="region of interest" description="Disordered" evidence="1">
    <location>
        <begin position="247"/>
        <end position="281"/>
    </location>
</feature>
<dbReference type="Proteomes" id="UP000887575">
    <property type="component" value="Unassembled WGS sequence"/>
</dbReference>
<feature type="transmembrane region" description="Helical" evidence="2">
    <location>
        <begin position="89"/>
        <end position="111"/>
    </location>
</feature>
<feature type="compositionally biased region" description="Polar residues" evidence="1">
    <location>
        <begin position="247"/>
        <end position="265"/>
    </location>
</feature>
<dbReference type="PANTHER" id="PTHR22943:SF248">
    <property type="entry name" value="SEVEN TM RECEPTOR"/>
    <property type="match status" value="1"/>
</dbReference>
<evidence type="ECO:0000313" key="4">
    <source>
        <dbReference type="WBParaSite" id="MBELARI_LOCUS21469"/>
    </source>
</evidence>
<dbReference type="PANTHER" id="PTHR22943">
    <property type="entry name" value="7-TRANSMEMBRANE DOMAIN RECEPTOR C.ELEGANS"/>
    <property type="match status" value="1"/>
</dbReference>
<evidence type="ECO:0000256" key="1">
    <source>
        <dbReference type="SAM" id="MobiDB-lite"/>
    </source>
</evidence>
<name>A0AAF3F518_9BILA</name>
<organism evidence="3 4">
    <name type="scientific">Mesorhabditis belari</name>
    <dbReference type="NCBI Taxonomy" id="2138241"/>
    <lineage>
        <taxon>Eukaryota</taxon>
        <taxon>Metazoa</taxon>
        <taxon>Ecdysozoa</taxon>
        <taxon>Nematoda</taxon>
        <taxon>Chromadorea</taxon>
        <taxon>Rhabditida</taxon>
        <taxon>Rhabditina</taxon>
        <taxon>Rhabditomorpha</taxon>
        <taxon>Rhabditoidea</taxon>
        <taxon>Rhabditidae</taxon>
        <taxon>Mesorhabditinae</taxon>
        <taxon>Mesorhabditis</taxon>
    </lineage>
</organism>
<protein>
    <submittedName>
        <fullName evidence="4">Uncharacterized protein</fullName>
    </submittedName>
</protein>
<keyword evidence="3" id="KW-1185">Reference proteome</keyword>
<sequence length="281" mass="32340">MLIAVSVIVNLRNHQKRLRGGEGTKVIDRLRKHMGTYRYLMFLFCVSEIIYSTAHIVIMPEMHVHGRGFVLMPSSFLKNTMTPAHWGSVFYGSLFCQSLVLLSFHFVYRYFLICKNQWLYLYNLWKYVPIHFGIWLLAGLIWGSVLHIYMYHNDTLMNYFRDALWEEYGFDVNKTAILGPLYKHPDENGVETAAMSESSRKLQVQLFRALLVQTAIPIVLEYIPCAVTFLSPLFAIPRNTISHSSVNGDTSELQTSQVHSTQAAQISDIHLTQKDNPKAKS</sequence>
<dbReference type="SUPFAM" id="SSF81321">
    <property type="entry name" value="Family A G protein-coupled receptor-like"/>
    <property type="match status" value="1"/>
</dbReference>
<accession>A0AAF3F518</accession>
<feature type="compositionally biased region" description="Basic and acidic residues" evidence="1">
    <location>
        <begin position="271"/>
        <end position="281"/>
    </location>
</feature>
<dbReference type="AlphaFoldDB" id="A0AAF3F518"/>
<keyword evidence="2" id="KW-1133">Transmembrane helix</keyword>
<dbReference type="Pfam" id="PF10319">
    <property type="entry name" value="7TM_GPCR_Srj"/>
    <property type="match status" value="1"/>
</dbReference>
<feature type="transmembrane region" description="Helical" evidence="2">
    <location>
        <begin position="132"/>
        <end position="151"/>
    </location>
</feature>
<feature type="transmembrane region" description="Helical" evidence="2">
    <location>
        <begin position="39"/>
        <end position="58"/>
    </location>
</feature>
<keyword evidence="2" id="KW-0472">Membrane</keyword>
<dbReference type="WBParaSite" id="MBELARI_LOCUS21469">
    <property type="protein sequence ID" value="MBELARI_LOCUS21469"/>
    <property type="gene ID" value="MBELARI_LOCUS21469"/>
</dbReference>
<dbReference type="InterPro" id="IPR019423">
    <property type="entry name" value="7TM_GPCR_serpentine_rcpt_Srj"/>
</dbReference>
<feature type="transmembrane region" description="Helical" evidence="2">
    <location>
        <begin position="215"/>
        <end position="236"/>
    </location>
</feature>
<dbReference type="InterPro" id="IPR019428">
    <property type="entry name" value="7TM_GPCR_serpentine_rcpt_Str"/>
</dbReference>
<keyword evidence="2" id="KW-0812">Transmembrane</keyword>
<dbReference type="Pfam" id="PF10326">
    <property type="entry name" value="7TM_GPCR_Str"/>
    <property type="match status" value="1"/>
</dbReference>
<evidence type="ECO:0000313" key="3">
    <source>
        <dbReference type="Proteomes" id="UP000887575"/>
    </source>
</evidence>
<evidence type="ECO:0000256" key="2">
    <source>
        <dbReference type="SAM" id="Phobius"/>
    </source>
</evidence>
<reference evidence="4" key="1">
    <citation type="submission" date="2024-02" db="UniProtKB">
        <authorList>
            <consortium name="WormBaseParasite"/>
        </authorList>
    </citation>
    <scope>IDENTIFICATION</scope>
</reference>
<proteinExistence type="predicted"/>